<dbReference type="InterPro" id="IPR024572">
    <property type="entry name" value="RcnB"/>
</dbReference>
<proteinExistence type="predicted"/>
<dbReference type="AlphaFoldDB" id="A0A158FC67"/>
<evidence type="ECO:0000256" key="1">
    <source>
        <dbReference type="SAM" id="MobiDB-lite"/>
    </source>
</evidence>
<feature type="region of interest" description="Disordered" evidence="1">
    <location>
        <begin position="24"/>
        <end position="94"/>
    </location>
</feature>
<dbReference type="EMBL" id="FCNW02000002">
    <property type="protein sequence ID" value="SAL17496.1"/>
    <property type="molecule type" value="Genomic_DNA"/>
</dbReference>
<sequence length="144" mass="15087">MKKSRIVAALLCASMGLSSAAVFAQGMPGGPGEPHQQEHGSNGGPHGSPDRGQHGAPNNAHDNGHAPAPMHAEGGGPGGPDGHAEWRKGDRLSHDYRDRQYVVDDWRGYGLRQPPRGYQWVGVGGDYLLVAAASGIIAQIVLAR</sequence>
<feature type="chain" id="PRO_5011121351" evidence="2">
    <location>
        <begin position="25"/>
        <end position="144"/>
    </location>
</feature>
<dbReference type="Proteomes" id="UP000054977">
    <property type="component" value="Unassembled WGS sequence"/>
</dbReference>
<dbReference type="Gene3D" id="3.10.450.160">
    <property type="entry name" value="inner membrane protein cigr"/>
    <property type="match status" value="1"/>
</dbReference>
<feature type="compositionally biased region" description="Basic and acidic residues" evidence="1">
    <location>
        <begin position="82"/>
        <end position="94"/>
    </location>
</feature>
<accession>A0A158FC67</accession>
<name>A0A158FC67_9BURK</name>
<keyword evidence="2" id="KW-0732">Signal</keyword>
<reference evidence="3" key="1">
    <citation type="submission" date="2016-01" db="EMBL/GenBank/DDBJ databases">
        <authorList>
            <person name="Peeters C."/>
        </authorList>
    </citation>
    <scope>NUCLEOTIDE SEQUENCE [LARGE SCALE GENOMIC DNA]</scope>
    <source>
        <strain evidence="3">LMG 22934</strain>
    </source>
</reference>
<dbReference type="OrthoDB" id="6687316at2"/>
<dbReference type="RefSeq" id="WP_087665865.1">
    <property type="nucleotide sequence ID" value="NZ_FCNW02000002.1"/>
</dbReference>
<organism evidence="3 4">
    <name type="scientific">Caballeronia humi</name>
    <dbReference type="NCBI Taxonomy" id="326474"/>
    <lineage>
        <taxon>Bacteria</taxon>
        <taxon>Pseudomonadati</taxon>
        <taxon>Pseudomonadota</taxon>
        <taxon>Betaproteobacteria</taxon>
        <taxon>Burkholderiales</taxon>
        <taxon>Burkholderiaceae</taxon>
        <taxon>Caballeronia</taxon>
    </lineage>
</organism>
<evidence type="ECO:0000313" key="3">
    <source>
        <dbReference type="EMBL" id="SAL17496.1"/>
    </source>
</evidence>
<comment type="caution">
    <text evidence="3">The sequence shown here is derived from an EMBL/GenBank/DDBJ whole genome shotgun (WGS) entry which is preliminary data.</text>
</comment>
<keyword evidence="4" id="KW-1185">Reference proteome</keyword>
<feature type="signal peptide" evidence="2">
    <location>
        <begin position="1"/>
        <end position="24"/>
    </location>
</feature>
<dbReference type="STRING" id="326474.AWB65_00763"/>
<protein>
    <submittedName>
        <fullName evidence="3">Integral membrane protein-like protein</fullName>
    </submittedName>
</protein>
<evidence type="ECO:0000256" key="2">
    <source>
        <dbReference type="SAM" id="SignalP"/>
    </source>
</evidence>
<dbReference type="Pfam" id="PF11776">
    <property type="entry name" value="RcnB"/>
    <property type="match status" value="1"/>
</dbReference>
<evidence type="ECO:0000313" key="4">
    <source>
        <dbReference type="Proteomes" id="UP000054977"/>
    </source>
</evidence>
<gene>
    <name evidence="3" type="ORF">AWB65_00763</name>
</gene>